<feature type="domain" description="MacB-like periplasmic core" evidence="9">
    <location>
        <begin position="362"/>
        <end position="568"/>
    </location>
</feature>
<evidence type="ECO:0000256" key="4">
    <source>
        <dbReference type="ARBA" id="ARBA00022989"/>
    </source>
</evidence>
<evidence type="ECO:0000313" key="10">
    <source>
        <dbReference type="EMBL" id="SNV53789.1"/>
    </source>
</evidence>
<evidence type="ECO:0000259" key="9">
    <source>
        <dbReference type="Pfam" id="PF12704"/>
    </source>
</evidence>
<gene>
    <name evidence="10" type="primary">macB_1</name>
    <name evidence="10" type="ORF">SAMEA4535761_00197</name>
</gene>
<evidence type="ECO:0000256" key="5">
    <source>
        <dbReference type="ARBA" id="ARBA00023136"/>
    </source>
</evidence>
<name>A0A239Y3M2_9CORY</name>
<dbReference type="Pfam" id="PF02687">
    <property type="entry name" value="FtsX"/>
    <property type="match status" value="2"/>
</dbReference>
<dbReference type="PANTHER" id="PTHR30572:SF4">
    <property type="entry name" value="ABC TRANSPORTER PERMEASE YTRF"/>
    <property type="match status" value="1"/>
</dbReference>
<evidence type="ECO:0000256" key="6">
    <source>
        <dbReference type="ARBA" id="ARBA00038076"/>
    </source>
</evidence>
<sequence>MGAPTELVDGHAPDEIGEAVVNRNGAENYGIELGERLIVVDRDGRQDITVTGFYDHELAQQSSLLFRVSPETYTEYYTQDDTVPALTVAGQGTEPEALVDKLRTSHPDLDINTGESVAEETSKQIRDALSFVSYFLIAFALVGLLVGTFLIANTFSMIVAQRTKEFALLRAIGATRGQITRSVALESALVGVLGSALGVAGGVGLVAAIKVAMRTYGMELPDTGLGLTWQAVLVPLVVGTVVTICSALAPARRAGKVRPVEAMRASESATPQPLKARTIAGLILIVLGVAAAAAAMGWEDGSTGRRAALVGVAALGAISGLFLAGPALSLPVVPPFGRAIGLPFGAVGKLASTNTSRNPRRTATTAFALMLGIALVTVIGMLGASMKHSVDDMAKSEFSADYVLYGPDLGSFPVPSDLPERLADVHGVGTITSYSQAPVTVDGEYGHQLGQVGATDLIHGDAADLLQLNMVEGSADLNGDTLIAPSHIAAERGWHVGDTIELAAPGVSTETTTVTVGGIFEDSNVLQTFVVSAQAAAKIATWRAETILMVGVGGDGSVDVEKLRANLEDAVRHDIVVQVRSAEDAAGETGALIDQMLFILYALLSLAVIIAVLGIINTLTLSVIERRQEIGMLRAVGTQRRQVRTMITLESVQMSVFGAVLGVLLGLGLGWAFLTVLESQGMSSIIVPARMIGIVLLGSLVVGVLAALWPARRAAATGPLEAIAD</sequence>
<feature type="transmembrane region" description="Helical" evidence="7">
    <location>
        <begin position="366"/>
        <end position="386"/>
    </location>
</feature>
<evidence type="ECO:0000259" key="8">
    <source>
        <dbReference type="Pfam" id="PF02687"/>
    </source>
</evidence>
<dbReference type="EMBL" id="LT906467">
    <property type="protein sequence ID" value="SNV53789.1"/>
    <property type="molecule type" value="Genomic_DNA"/>
</dbReference>
<evidence type="ECO:0000256" key="7">
    <source>
        <dbReference type="SAM" id="Phobius"/>
    </source>
</evidence>
<keyword evidence="2" id="KW-1003">Cell membrane</keyword>
<feature type="transmembrane region" description="Helical" evidence="7">
    <location>
        <begin position="685"/>
        <end position="709"/>
    </location>
</feature>
<dbReference type="InterPro" id="IPR025857">
    <property type="entry name" value="MacB_PCD"/>
</dbReference>
<reference evidence="10 11" key="1">
    <citation type="submission" date="2017-06" db="EMBL/GenBank/DDBJ databases">
        <authorList>
            <consortium name="Pathogen Informatics"/>
        </authorList>
    </citation>
    <scope>NUCLEOTIDE SEQUENCE [LARGE SCALE GENOMIC DNA]</scope>
    <source>
        <strain evidence="10 11">NCTC13015</strain>
    </source>
</reference>
<dbReference type="GO" id="GO:0022857">
    <property type="term" value="F:transmembrane transporter activity"/>
    <property type="evidence" value="ECO:0007669"/>
    <property type="project" value="TreeGrafter"/>
</dbReference>
<keyword evidence="10" id="KW-0378">Hydrolase</keyword>
<feature type="transmembrane region" description="Helical" evidence="7">
    <location>
        <begin position="654"/>
        <end position="673"/>
    </location>
</feature>
<dbReference type="AlphaFoldDB" id="A0A239Y3M2"/>
<feature type="transmembrane region" description="Helical" evidence="7">
    <location>
        <begin position="131"/>
        <end position="152"/>
    </location>
</feature>
<feature type="transmembrane region" description="Helical" evidence="7">
    <location>
        <begin position="229"/>
        <end position="249"/>
    </location>
</feature>
<evidence type="ECO:0000256" key="1">
    <source>
        <dbReference type="ARBA" id="ARBA00004651"/>
    </source>
</evidence>
<dbReference type="Proteomes" id="UP000215374">
    <property type="component" value="Chromosome 1"/>
</dbReference>
<feature type="transmembrane region" description="Helical" evidence="7">
    <location>
        <begin position="188"/>
        <end position="209"/>
    </location>
</feature>
<organism evidence="10 11">
    <name type="scientific">Corynebacterium imitans</name>
    <dbReference type="NCBI Taxonomy" id="156978"/>
    <lineage>
        <taxon>Bacteria</taxon>
        <taxon>Bacillati</taxon>
        <taxon>Actinomycetota</taxon>
        <taxon>Actinomycetes</taxon>
        <taxon>Mycobacteriales</taxon>
        <taxon>Corynebacteriaceae</taxon>
        <taxon>Corynebacterium</taxon>
    </lineage>
</organism>
<accession>A0A239Y3M2</accession>
<dbReference type="Pfam" id="PF12704">
    <property type="entry name" value="MacB_PCD"/>
    <property type="match status" value="1"/>
</dbReference>
<feature type="transmembrane region" description="Helical" evidence="7">
    <location>
        <begin position="598"/>
        <end position="624"/>
    </location>
</feature>
<dbReference type="InterPro" id="IPR003838">
    <property type="entry name" value="ABC3_permease_C"/>
</dbReference>
<dbReference type="GO" id="GO:0016787">
    <property type="term" value="F:hydrolase activity"/>
    <property type="evidence" value="ECO:0007669"/>
    <property type="project" value="UniProtKB-KW"/>
</dbReference>
<evidence type="ECO:0000256" key="3">
    <source>
        <dbReference type="ARBA" id="ARBA00022692"/>
    </source>
</evidence>
<proteinExistence type="inferred from homology"/>
<comment type="similarity">
    <text evidence="6">Belongs to the ABC-4 integral membrane protein family.</text>
</comment>
<protein>
    <submittedName>
        <fullName evidence="10">ABC transport system, permease</fullName>
        <ecNumber evidence="10">3.6.3.-</ecNumber>
    </submittedName>
</protein>
<dbReference type="PANTHER" id="PTHR30572">
    <property type="entry name" value="MEMBRANE COMPONENT OF TRANSPORTER-RELATED"/>
    <property type="match status" value="1"/>
</dbReference>
<keyword evidence="4 7" id="KW-1133">Transmembrane helix</keyword>
<feature type="transmembrane region" description="Helical" evidence="7">
    <location>
        <begin position="310"/>
        <end position="333"/>
    </location>
</feature>
<dbReference type="EC" id="3.6.3.-" evidence="10"/>
<dbReference type="GO" id="GO:0005886">
    <property type="term" value="C:plasma membrane"/>
    <property type="evidence" value="ECO:0007669"/>
    <property type="project" value="UniProtKB-SubCell"/>
</dbReference>
<evidence type="ECO:0000313" key="11">
    <source>
        <dbReference type="Proteomes" id="UP000215374"/>
    </source>
</evidence>
<feature type="transmembrane region" description="Helical" evidence="7">
    <location>
        <begin position="279"/>
        <end position="298"/>
    </location>
</feature>
<dbReference type="RefSeq" id="WP_051904678.1">
    <property type="nucleotide sequence ID" value="NZ_CP009211.1"/>
</dbReference>
<comment type="subcellular location">
    <subcellularLocation>
        <location evidence="1">Cell membrane</location>
        <topology evidence="1">Multi-pass membrane protein</topology>
    </subcellularLocation>
</comment>
<feature type="domain" description="ABC3 transporter permease C-terminal" evidence="8">
    <location>
        <begin position="138"/>
        <end position="257"/>
    </location>
</feature>
<evidence type="ECO:0000256" key="2">
    <source>
        <dbReference type="ARBA" id="ARBA00022475"/>
    </source>
</evidence>
<keyword evidence="3 7" id="KW-0812">Transmembrane</keyword>
<keyword evidence="5 7" id="KW-0472">Membrane</keyword>
<feature type="domain" description="ABC3 transporter permease C-terminal" evidence="8">
    <location>
        <begin position="603"/>
        <end position="717"/>
    </location>
</feature>
<dbReference type="InterPro" id="IPR050250">
    <property type="entry name" value="Macrolide_Exporter_MacB"/>
</dbReference>